<dbReference type="InterPro" id="IPR017451">
    <property type="entry name" value="F-box-assoc_interact_dom"/>
</dbReference>
<dbReference type="InterPro" id="IPR011043">
    <property type="entry name" value="Gal_Oxase/kelch_b-propeller"/>
</dbReference>
<dbReference type="AlphaFoldDB" id="A0A059B2G2"/>
<sequence>MAESIPEDVVVDILLRLPAKSLVRFKCVCKRWRSLISDRAFAKWHLQRLKAGDLIPSQRIIIGGGIGPLKTVDYEALDGGGEGRVVVPHGIKPLRESRIVGSCDGLLCLIGPSNFVIYNPTTREYIELPGSDFVDQATLFSGARNNSFYGFGYDSQSDDYKIALVVGDVVEVENGKVAIFSLKSCSWTMMMIEVPFQEEGVECCGPALYWKGALHWHVYVWNTNEEGFSAIMSFDLSEEKFHQVLPVPPIDEDILLLGLEIHGANLFIYNTAQNPRIEAWMTDEYGIGARWEKWFSIDSEAFINWNTPFKKIPLAYTRSGKIVFLMDRKWMILFNPEYNTCQDHLLGTDFVTEYAIYLETLVSPYLGGGAVE</sequence>
<dbReference type="SMART" id="SM00256">
    <property type="entry name" value="FBOX"/>
    <property type="match status" value="1"/>
</dbReference>
<reference evidence="2" key="1">
    <citation type="submission" date="2013-07" db="EMBL/GenBank/DDBJ databases">
        <title>The genome of Eucalyptus grandis.</title>
        <authorList>
            <person name="Schmutz J."/>
            <person name="Hayes R."/>
            <person name="Myburg A."/>
            <person name="Tuskan G."/>
            <person name="Grattapaglia D."/>
            <person name="Rokhsar D.S."/>
        </authorList>
    </citation>
    <scope>NUCLEOTIDE SEQUENCE</scope>
    <source>
        <tissue evidence="2">Leaf extractions</tissue>
    </source>
</reference>
<dbReference type="InParanoid" id="A0A059B2G2"/>
<accession>A0A059B2G2</accession>
<dbReference type="OMA" id="WNTNEEG"/>
<dbReference type="PANTHER" id="PTHR31672:SF13">
    <property type="entry name" value="F-BOX PROTEIN CPR30-LIKE"/>
    <property type="match status" value="1"/>
</dbReference>
<dbReference type="Gene3D" id="1.20.1280.50">
    <property type="match status" value="1"/>
</dbReference>
<dbReference type="Pfam" id="PF07734">
    <property type="entry name" value="FBA_1"/>
    <property type="match status" value="1"/>
</dbReference>
<gene>
    <name evidence="2" type="ORF">EUGRSUZ_H02931</name>
</gene>
<evidence type="ECO:0000313" key="2">
    <source>
        <dbReference type="EMBL" id="KCW60219.1"/>
    </source>
</evidence>
<evidence type="ECO:0000259" key="1">
    <source>
        <dbReference type="PROSITE" id="PS50181"/>
    </source>
</evidence>
<proteinExistence type="predicted"/>
<dbReference type="STRING" id="71139.A0A059B2G2"/>
<dbReference type="InterPro" id="IPR036047">
    <property type="entry name" value="F-box-like_dom_sf"/>
</dbReference>
<dbReference type="InterPro" id="IPR050796">
    <property type="entry name" value="SCF_F-box_component"/>
</dbReference>
<dbReference type="SUPFAM" id="SSF81383">
    <property type="entry name" value="F-box domain"/>
    <property type="match status" value="1"/>
</dbReference>
<dbReference type="PANTHER" id="PTHR31672">
    <property type="entry name" value="BNACNNG10540D PROTEIN"/>
    <property type="match status" value="1"/>
</dbReference>
<dbReference type="PROSITE" id="PS50181">
    <property type="entry name" value="FBOX"/>
    <property type="match status" value="1"/>
</dbReference>
<feature type="domain" description="F-box" evidence="1">
    <location>
        <begin position="1"/>
        <end position="47"/>
    </location>
</feature>
<dbReference type="Gramene" id="KCW60219">
    <property type="protein sequence ID" value="KCW60219"/>
    <property type="gene ID" value="EUGRSUZ_H02931"/>
</dbReference>
<dbReference type="Pfam" id="PF00646">
    <property type="entry name" value="F-box"/>
    <property type="match status" value="1"/>
</dbReference>
<dbReference type="CDD" id="cd22157">
    <property type="entry name" value="F-box_AtFBW1-like"/>
    <property type="match status" value="1"/>
</dbReference>
<name>A0A059B2G2_EUCGR</name>
<dbReference type="NCBIfam" id="TIGR01640">
    <property type="entry name" value="F_box_assoc_1"/>
    <property type="match status" value="1"/>
</dbReference>
<dbReference type="EMBL" id="KK198760">
    <property type="protein sequence ID" value="KCW60219.1"/>
    <property type="molecule type" value="Genomic_DNA"/>
</dbReference>
<organism evidence="2">
    <name type="scientific">Eucalyptus grandis</name>
    <name type="common">Flooded gum</name>
    <dbReference type="NCBI Taxonomy" id="71139"/>
    <lineage>
        <taxon>Eukaryota</taxon>
        <taxon>Viridiplantae</taxon>
        <taxon>Streptophyta</taxon>
        <taxon>Embryophyta</taxon>
        <taxon>Tracheophyta</taxon>
        <taxon>Spermatophyta</taxon>
        <taxon>Magnoliopsida</taxon>
        <taxon>eudicotyledons</taxon>
        <taxon>Gunneridae</taxon>
        <taxon>Pentapetalae</taxon>
        <taxon>rosids</taxon>
        <taxon>malvids</taxon>
        <taxon>Myrtales</taxon>
        <taxon>Myrtaceae</taxon>
        <taxon>Myrtoideae</taxon>
        <taxon>Eucalypteae</taxon>
        <taxon>Eucalyptus</taxon>
    </lineage>
</organism>
<dbReference type="InterPro" id="IPR001810">
    <property type="entry name" value="F-box_dom"/>
</dbReference>
<protein>
    <recommendedName>
        <fullName evidence="1">F-box domain-containing protein</fullName>
    </recommendedName>
</protein>
<dbReference type="eggNOG" id="ENOG502QS4I">
    <property type="taxonomic scope" value="Eukaryota"/>
</dbReference>
<dbReference type="SUPFAM" id="SSF50965">
    <property type="entry name" value="Galactose oxidase, central domain"/>
    <property type="match status" value="1"/>
</dbReference>
<dbReference type="InterPro" id="IPR006527">
    <property type="entry name" value="F-box-assoc_dom_typ1"/>
</dbReference>